<dbReference type="Proteomes" id="UP000777784">
    <property type="component" value="Unassembled WGS sequence"/>
</dbReference>
<accession>A0A948W550</accession>
<evidence type="ECO:0000313" key="2">
    <source>
        <dbReference type="EMBL" id="MBU2690024.1"/>
    </source>
</evidence>
<dbReference type="AlphaFoldDB" id="A0A948W550"/>
<protein>
    <submittedName>
        <fullName evidence="2">DUF2461 domain-containing protein</fullName>
    </submittedName>
</protein>
<dbReference type="PANTHER" id="PTHR36452:SF1">
    <property type="entry name" value="DUF2461 DOMAIN-CONTAINING PROTEIN"/>
    <property type="match status" value="1"/>
</dbReference>
<dbReference type="NCBIfam" id="TIGR02453">
    <property type="entry name" value="TIGR02453 family protein"/>
    <property type="match status" value="1"/>
</dbReference>
<dbReference type="InterPro" id="IPR012808">
    <property type="entry name" value="CHP02453"/>
</dbReference>
<dbReference type="PIRSF" id="PIRSF028451">
    <property type="entry name" value="UCP028451"/>
    <property type="match status" value="1"/>
</dbReference>
<dbReference type="Pfam" id="PF09365">
    <property type="entry name" value="DUF2461"/>
    <property type="match status" value="1"/>
</dbReference>
<comment type="caution">
    <text evidence="2">The sequence shown here is derived from an EMBL/GenBank/DDBJ whole genome shotgun (WGS) entry which is preliminary data.</text>
</comment>
<dbReference type="PANTHER" id="PTHR36452">
    <property type="entry name" value="CHROMOSOME 12, WHOLE GENOME SHOTGUN SEQUENCE"/>
    <property type="match status" value="1"/>
</dbReference>
<dbReference type="EMBL" id="JAHJDP010000023">
    <property type="protein sequence ID" value="MBU2690024.1"/>
    <property type="molecule type" value="Genomic_DNA"/>
</dbReference>
<dbReference type="PROSITE" id="PS50904">
    <property type="entry name" value="PRELI_MSF1"/>
    <property type="match status" value="1"/>
</dbReference>
<evidence type="ECO:0000259" key="1">
    <source>
        <dbReference type="PROSITE" id="PS50904"/>
    </source>
</evidence>
<dbReference type="InterPro" id="IPR006797">
    <property type="entry name" value="PRELI/MSF1_dom"/>
</dbReference>
<name>A0A948W550_UNCEI</name>
<feature type="domain" description="PRELI/MSF1" evidence="1">
    <location>
        <begin position="146"/>
        <end position="240"/>
    </location>
</feature>
<proteinExistence type="predicted"/>
<gene>
    <name evidence="2" type="ORF">KJ970_03790</name>
</gene>
<reference evidence="2" key="1">
    <citation type="submission" date="2021-05" db="EMBL/GenBank/DDBJ databases">
        <title>Energy efficiency and biological interactions define the core microbiome of deep oligotrophic groundwater.</title>
        <authorList>
            <person name="Mehrshad M."/>
            <person name="Lopez-Fernandez M."/>
            <person name="Bell E."/>
            <person name="Bernier-Latmani R."/>
            <person name="Bertilsson S."/>
            <person name="Dopson M."/>
        </authorList>
    </citation>
    <scope>NUCLEOTIDE SEQUENCE</scope>
    <source>
        <strain evidence="2">Modern_marine.mb.64</strain>
    </source>
</reference>
<evidence type="ECO:0000313" key="3">
    <source>
        <dbReference type="Proteomes" id="UP000777784"/>
    </source>
</evidence>
<sequence>MSARHFDGFPKECVRFYKGLKRNNTKSWFQDHREDYENHVLTPARYFVMDMGERLRRIAPQVNADPRIDRSIFRIFRDIRFSKDKSPFKTHLGIWFWDGGDAKMDCSGFYFHLSPPHLMLAVGMYIFPRSMLESYRRAVIDPPMGTALRTTIRKLSKVPGCEVGGAHYKRVPRGFDPGHKSADLLRYNTLHASIETTIPAELYTSDLLDYTYDRFKSMAPLHRWIRAMAERQPDSRVLRR</sequence>
<dbReference type="InterPro" id="IPR015996">
    <property type="entry name" value="UCP028451"/>
</dbReference>
<organism evidence="2 3">
    <name type="scientific">Eiseniibacteriota bacterium</name>
    <dbReference type="NCBI Taxonomy" id="2212470"/>
    <lineage>
        <taxon>Bacteria</taxon>
        <taxon>Candidatus Eiseniibacteriota</taxon>
    </lineage>
</organism>